<feature type="compositionally biased region" description="Basic residues" evidence="1">
    <location>
        <begin position="1"/>
        <end position="13"/>
    </location>
</feature>
<protein>
    <submittedName>
        <fullName evidence="2">Uncharacterized protein</fullName>
    </submittedName>
</protein>
<comment type="caution">
    <text evidence="2">The sequence shown here is derived from an EMBL/GenBank/DDBJ whole genome shotgun (WGS) entry which is preliminary data.</text>
</comment>
<dbReference type="Proteomes" id="UP001211907">
    <property type="component" value="Unassembled WGS sequence"/>
</dbReference>
<dbReference type="EMBL" id="JADGJH010001205">
    <property type="protein sequence ID" value="KAJ3116794.1"/>
    <property type="molecule type" value="Genomic_DNA"/>
</dbReference>
<proteinExistence type="predicted"/>
<accession>A0AAD5T0D6</accession>
<evidence type="ECO:0000313" key="2">
    <source>
        <dbReference type="EMBL" id="KAJ3116794.1"/>
    </source>
</evidence>
<organism evidence="2 3">
    <name type="scientific">Physocladia obscura</name>
    <dbReference type="NCBI Taxonomy" id="109957"/>
    <lineage>
        <taxon>Eukaryota</taxon>
        <taxon>Fungi</taxon>
        <taxon>Fungi incertae sedis</taxon>
        <taxon>Chytridiomycota</taxon>
        <taxon>Chytridiomycota incertae sedis</taxon>
        <taxon>Chytridiomycetes</taxon>
        <taxon>Chytridiales</taxon>
        <taxon>Chytriomycetaceae</taxon>
        <taxon>Physocladia</taxon>
    </lineage>
</organism>
<gene>
    <name evidence="2" type="ORF">HK100_000973</name>
</gene>
<evidence type="ECO:0000313" key="3">
    <source>
        <dbReference type="Proteomes" id="UP001211907"/>
    </source>
</evidence>
<sequence>MTRYTQTRKKRTKKIGENEQAVRSRRRLVARPLTNSGEYMADSEYDEREREREQNEDGNEWIGGYQSGIDLSAAGFQKNSEPGIGTEITRFQGLNLIGGVVMERGISEVSRGETTSGETRPPSFELADSSRRVLVLVPMYNISTLGQTGNMHRPVAVVVRDNSHVVPVESLPDILNMAGSSAVVSSLHSSDH</sequence>
<evidence type="ECO:0000256" key="1">
    <source>
        <dbReference type="SAM" id="MobiDB-lite"/>
    </source>
</evidence>
<feature type="region of interest" description="Disordered" evidence="1">
    <location>
        <begin position="1"/>
        <end position="64"/>
    </location>
</feature>
<keyword evidence="3" id="KW-1185">Reference proteome</keyword>
<name>A0AAD5T0D6_9FUNG</name>
<reference evidence="2" key="1">
    <citation type="submission" date="2020-05" db="EMBL/GenBank/DDBJ databases">
        <title>Phylogenomic resolution of chytrid fungi.</title>
        <authorList>
            <person name="Stajich J.E."/>
            <person name="Amses K."/>
            <person name="Simmons R."/>
            <person name="Seto K."/>
            <person name="Myers J."/>
            <person name="Bonds A."/>
            <person name="Quandt C.A."/>
            <person name="Barry K."/>
            <person name="Liu P."/>
            <person name="Grigoriev I."/>
            <person name="Longcore J.E."/>
            <person name="James T.Y."/>
        </authorList>
    </citation>
    <scope>NUCLEOTIDE SEQUENCE</scope>
    <source>
        <strain evidence="2">JEL0513</strain>
    </source>
</reference>
<dbReference type="AlphaFoldDB" id="A0AAD5T0D6"/>